<feature type="compositionally biased region" description="Gly residues" evidence="4">
    <location>
        <begin position="604"/>
        <end position="616"/>
    </location>
</feature>
<feature type="compositionally biased region" description="Low complexity" evidence="4">
    <location>
        <begin position="206"/>
        <end position="231"/>
    </location>
</feature>
<comment type="subcellular location">
    <subcellularLocation>
        <location evidence="1">Nucleus</location>
    </subcellularLocation>
</comment>
<dbReference type="EMBL" id="CADEPI010000045">
    <property type="protein sequence ID" value="CAB3369499.1"/>
    <property type="molecule type" value="Genomic_DNA"/>
</dbReference>
<feature type="compositionally biased region" description="Low complexity" evidence="4">
    <location>
        <begin position="1"/>
        <end position="17"/>
    </location>
</feature>
<feature type="compositionally biased region" description="Polar residues" evidence="4">
    <location>
        <begin position="28"/>
        <end position="37"/>
    </location>
</feature>
<feature type="region of interest" description="Disordered" evidence="4">
    <location>
        <begin position="604"/>
        <end position="634"/>
    </location>
</feature>
<feature type="compositionally biased region" description="Pro residues" evidence="4">
    <location>
        <begin position="42"/>
        <end position="58"/>
    </location>
</feature>
<dbReference type="InterPro" id="IPR024670">
    <property type="entry name" value="BCL9_beta-catenin-bd_dom"/>
</dbReference>
<keyword evidence="7" id="KW-1185">Reference proteome</keyword>
<evidence type="ECO:0000313" key="7">
    <source>
        <dbReference type="Proteomes" id="UP000494165"/>
    </source>
</evidence>
<sequence length="801" mass="84460">MITCAACPASEQESAESSAKEASPKQENPSPARQQENGGADEPPPPPPPQQQPPPTQPPGSVEAPANGAPSPREPEEGQPLPSNVLPKQQQQQQNNEFLQQQSQIFVFSTSLANQGAEAVIQRQFPSIISFHCAQPGTKQYLEKNPLRTSQFTRQPWMSKRSSLAGVQVPDENLTPQQRQHREEQLATLRKMQQMLFPERPPPFRSASAPIASPGAPASPAGHSLPAASPSTPLAGASPSPGIKKEPSLMPVPSPQQIQYLASFEGHELTIQRQPNTGITDPHLLSPMQPSGMDDPNRPMAPSYPSTPNFGSPSDVKKQPQSPSDVKPRFGPDIKPNFTTDVKPCFPQGPGSQAPPMSPSSFQKNSPAFPPEMPSPPKLSPPPDIPLNPVGPQGGTKGRFDPITSMEAMSQQLASPGPNMMPPMMYGSPQEAMCGGGGGQQPPPQGPPQQQQQQQQQPQQQMGPQQGFPSNVAMMPNQPTSPMMQQPRGSPPVNFNPMGPQMGPRPMMGPQQCRPPYNGANIQVKASAPNTIQYHPPTRPQTQQPQGPPARPSLEFLHRFANPQGGPPDSNKMGYYPNGGPMNGAGPMGSPGVPMGGPMGGPMSGPMGPGGHGGPMNHGNQMGPMGPSGPMGPGGMGPGMMGSGPMDRWGKWGQGRWDPADPMCGSNPMGPGGPMGPMGQNMGPGGPMGGPMGPGSQMMGPMGPGQMGGGGPMGPMGVRNRQPMPMRPQQMFPPQMDYQDSVSQPLPPSMGAPFGKGGYVGPSATADPNYAQQFHNFQQQLYATNTRGQSGAPGPPQPFFK</sequence>
<reference evidence="6 7" key="1">
    <citation type="submission" date="2020-04" db="EMBL/GenBank/DDBJ databases">
        <authorList>
            <person name="Alioto T."/>
            <person name="Alioto T."/>
            <person name="Gomez Garrido J."/>
        </authorList>
    </citation>
    <scope>NUCLEOTIDE SEQUENCE [LARGE SCALE GENOMIC DNA]</scope>
</reference>
<evidence type="ECO:0000259" key="5">
    <source>
        <dbReference type="Pfam" id="PF11502"/>
    </source>
</evidence>
<feature type="compositionally biased region" description="Low complexity" evidence="4">
    <location>
        <begin position="416"/>
        <end position="425"/>
    </location>
</feature>
<organism evidence="6 7">
    <name type="scientific">Cloeon dipterum</name>
    <dbReference type="NCBI Taxonomy" id="197152"/>
    <lineage>
        <taxon>Eukaryota</taxon>
        <taxon>Metazoa</taxon>
        <taxon>Ecdysozoa</taxon>
        <taxon>Arthropoda</taxon>
        <taxon>Hexapoda</taxon>
        <taxon>Insecta</taxon>
        <taxon>Pterygota</taxon>
        <taxon>Palaeoptera</taxon>
        <taxon>Ephemeroptera</taxon>
        <taxon>Pisciforma</taxon>
        <taxon>Baetidae</taxon>
        <taxon>Cloeon</taxon>
    </lineage>
</organism>
<feature type="compositionally biased region" description="Low complexity" evidence="4">
    <location>
        <begin position="448"/>
        <end position="467"/>
    </location>
</feature>
<evidence type="ECO:0000256" key="2">
    <source>
        <dbReference type="ARBA" id="ARBA00009200"/>
    </source>
</evidence>
<feature type="compositionally biased region" description="Polar residues" evidence="4">
    <location>
        <begin position="770"/>
        <end position="789"/>
    </location>
</feature>
<feature type="region of interest" description="Disordered" evidence="4">
    <location>
        <begin position="752"/>
        <end position="801"/>
    </location>
</feature>
<name>A0A8S1CW61_9INSE</name>
<comment type="similarity">
    <text evidence="2">Belongs to the BCL9 family.</text>
</comment>
<gene>
    <name evidence="6" type="ORF">CLODIP_2_CD12339</name>
</gene>
<comment type="caution">
    <text evidence="6">The sequence shown here is derived from an EMBL/GenBank/DDBJ whole genome shotgun (WGS) entry which is preliminary data.</text>
</comment>
<feature type="compositionally biased region" description="Polar residues" evidence="4">
    <location>
        <begin position="477"/>
        <end position="488"/>
    </location>
</feature>
<dbReference type="GO" id="GO:0005634">
    <property type="term" value="C:nucleus"/>
    <property type="evidence" value="ECO:0007669"/>
    <property type="project" value="UniProtKB-SubCell"/>
</dbReference>
<dbReference type="OrthoDB" id="7668649at2759"/>
<feature type="compositionally biased region" description="Pro residues" evidence="4">
    <location>
        <begin position="368"/>
        <end position="386"/>
    </location>
</feature>
<evidence type="ECO:0000313" key="6">
    <source>
        <dbReference type="EMBL" id="CAB3369499.1"/>
    </source>
</evidence>
<evidence type="ECO:0000256" key="1">
    <source>
        <dbReference type="ARBA" id="ARBA00004123"/>
    </source>
</evidence>
<evidence type="ECO:0000256" key="3">
    <source>
        <dbReference type="ARBA" id="ARBA00023242"/>
    </source>
</evidence>
<feature type="domain" description="B-cell lymphoma 9 beta-catenin binding" evidence="5">
    <location>
        <begin position="173"/>
        <end position="199"/>
    </location>
</feature>
<feature type="region of interest" description="Disordered" evidence="4">
    <location>
        <begin position="198"/>
        <end position="499"/>
    </location>
</feature>
<evidence type="ECO:0000256" key="4">
    <source>
        <dbReference type="SAM" id="MobiDB-lite"/>
    </source>
</evidence>
<accession>A0A8S1CW61</accession>
<proteinExistence type="inferred from homology"/>
<dbReference type="AlphaFoldDB" id="A0A8S1CW61"/>
<dbReference type="Proteomes" id="UP000494165">
    <property type="component" value="Unassembled WGS sequence"/>
</dbReference>
<feature type="region of interest" description="Disordered" evidence="4">
    <location>
        <begin position="1"/>
        <end position="96"/>
    </location>
</feature>
<keyword evidence="3" id="KW-0539">Nucleus</keyword>
<protein>
    <recommendedName>
        <fullName evidence="5">B-cell lymphoma 9 beta-catenin binding domain-containing protein</fullName>
    </recommendedName>
</protein>
<feature type="region of interest" description="Disordered" evidence="4">
    <location>
        <begin position="531"/>
        <end position="579"/>
    </location>
</feature>
<dbReference type="Pfam" id="PF11502">
    <property type="entry name" value="BCL9"/>
    <property type="match status" value="1"/>
</dbReference>